<evidence type="ECO:0000313" key="2">
    <source>
        <dbReference type="EMBL" id="OCT88500.1"/>
    </source>
</evidence>
<dbReference type="EMBL" id="CM004470">
    <property type="protein sequence ID" value="OCT88500.1"/>
    <property type="molecule type" value="Genomic_DNA"/>
</dbReference>
<feature type="region of interest" description="Disordered" evidence="1">
    <location>
        <begin position="1"/>
        <end position="79"/>
    </location>
</feature>
<dbReference type="InterPro" id="IPR029337">
    <property type="entry name" value="INSYN2"/>
</dbReference>
<proteinExistence type="predicted"/>
<feature type="region of interest" description="Disordered" evidence="1">
    <location>
        <begin position="217"/>
        <end position="280"/>
    </location>
</feature>
<evidence type="ECO:0000256" key="1">
    <source>
        <dbReference type="SAM" id="MobiDB-lite"/>
    </source>
</evidence>
<gene>
    <name evidence="2" type="ORF">XELAEV_18017128mg</name>
</gene>
<dbReference type="RefSeq" id="XP_018107608.2">
    <property type="nucleotide sequence ID" value="XM_018252119.2"/>
</dbReference>
<dbReference type="PANTHER" id="PTHR28682">
    <property type="entry name" value="INHIBITORY SYNAPTIC FACTOR 2A-RELATED"/>
    <property type="match status" value="1"/>
</dbReference>
<dbReference type="OrthoDB" id="8679980at2759"/>
<evidence type="ECO:0008006" key="4">
    <source>
        <dbReference type="Google" id="ProtNLM"/>
    </source>
</evidence>
<dbReference type="PANTHER" id="PTHR28682:SF2">
    <property type="entry name" value="PROTEIN INSYN2B"/>
    <property type="match status" value="1"/>
</dbReference>
<dbReference type="AlphaFoldDB" id="A0A974DCR8"/>
<feature type="compositionally biased region" description="Basic and acidic residues" evidence="1">
    <location>
        <begin position="374"/>
        <end position="387"/>
    </location>
</feature>
<feature type="compositionally biased region" description="Basic and acidic residues" evidence="1">
    <location>
        <begin position="218"/>
        <end position="239"/>
    </location>
</feature>
<reference evidence="3" key="1">
    <citation type="journal article" date="2016" name="Nature">
        <title>Genome evolution in the allotetraploid frog Xenopus laevis.</title>
        <authorList>
            <person name="Session A.M."/>
            <person name="Uno Y."/>
            <person name="Kwon T."/>
            <person name="Chapman J.A."/>
            <person name="Toyoda A."/>
            <person name="Takahashi S."/>
            <person name="Fukui A."/>
            <person name="Hikosaka A."/>
            <person name="Suzuki A."/>
            <person name="Kondo M."/>
            <person name="van Heeringen S.J."/>
            <person name="Quigley I."/>
            <person name="Heinz S."/>
            <person name="Ogino H."/>
            <person name="Ochi H."/>
            <person name="Hellsten U."/>
            <person name="Lyons J.B."/>
            <person name="Simakov O."/>
            <person name="Putnam N."/>
            <person name="Stites J."/>
            <person name="Kuroki Y."/>
            <person name="Tanaka T."/>
            <person name="Michiue T."/>
            <person name="Watanabe M."/>
            <person name="Bogdanovic O."/>
            <person name="Lister R."/>
            <person name="Georgiou G."/>
            <person name="Paranjpe S.S."/>
            <person name="van Kruijsbergen I."/>
            <person name="Shu S."/>
            <person name="Carlson J."/>
            <person name="Kinoshita T."/>
            <person name="Ohta Y."/>
            <person name="Mawaribuchi S."/>
            <person name="Jenkins J."/>
            <person name="Grimwood J."/>
            <person name="Schmutz J."/>
            <person name="Mitros T."/>
            <person name="Mozaffari S.V."/>
            <person name="Suzuki Y."/>
            <person name="Haramoto Y."/>
            <person name="Yamamoto T.S."/>
            <person name="Takagi C."/>
            <person name="Heald R."/>
            <person name="Miller K."/>
            <person name="Haudenschild C."/>
            <person name="Kitzman J."/>
            <person name="Nakayama T."/>
            <person name="Izutsu Y."/>
            <person name="Robert J."/>
            <person name="Fortriede J."/>
            <person name="Burns K."/>
            <person name="Lotay V."/>
            <person name="Karimi K."/>
            <person name="Yasuoka Y."/>
            <person name="Dichmann D.S."/>
            <person name="Flajnik M.F."/>
            <person name="Houston D.W."/>
            <person name="Shendure J."/>
            <person name="DuPasquier L."/>
            <person name="Vize P.D."/>
            <person name="Zorn A.M."/>
            <person name="Ito M."/>
            <person name="Marcotte E.M."/>
            <person name="Wallingford J.B."/>
            <person name="Ito Y."/>
            <person name="Asashima M."/>
            <person name="Ueno N."/>
            <person name="Matsuda Y."/>
            <person name="Veenstra G.J."/>
            <person name="Fujiyama A."/>
            <person name="Harland R.M."/>
            <person name="Taira M."/>
            <person name="Rokhsar D.S."/>
        </authorList>
    </citation>
    <scope>NUCLEOTIDE SEQUENCE [LARGE SCALE GENOMIC DNA]</scope>
    <source>
        <strain evidence="3">J</strain>
    </source>
</reference>
<protein>
    <recommendedName>
        <fullName evidence="4">Protein FAM196B</fullName>
    </recommendedName>
</protein>
<feature type="region of interest" description="Disordered" evidence="1">
    <location>
        <begin position="368"/>
        <end position="388"/>
    </location>
</feature>
<evidence type="ECO:0000313" key="3">
    <source>
        <dbReference type="Proteomes" id="UP000694892"/>
    </source>
</evidence>
<sequence length="515" mass="57754">MGHKETSCLANEPYDSMEQKPLRVRPALLKRKSLDSADSVRPSNHRRNKSQQVRFKEDSTSTTSLGCAPLITEPGKNTPLLNGTEERCHNKSMCLLANPESQCGPQTIAIQTSPSLRKNFPSFKTKKLIANNPLKQLAKEPNCFLSNGDLSEEEVATQLSHLRTVNELEDGFKQVSRRGSVKQTLHKAQSNGPIKECSALECVEMFEKVPAFTLIPDNKTESTSKDYGNEHSENSHEDTSQTLSVTPAKQSIPKHQQGFCPSKQSKNEESSPSLKTHVDLKRTTLAPSLNRNVCYHLYSEHQQLENSTKSSESEPQFCNRVFVPFGNNTGIQTNVDTSVTTETNMNQLDSSQTSSSIQSTPCFPKTEVQCDTNKGSKEGNPSHKAHGELGSLQGKLQTIEESLQSNKEKIKILLNVIQDLEKARALNEGRNFYRTGQDINNCSTCQSTACIIYSVEYDFRQQEGRFLQVLKMLEKVEQSPVLPPVHKSEPDNVIPEKQDLRKKAKKVKKKCFWWI</sequence>
<dbReference type="Pfam" id="PF15265">
    <property type="entry name" value="FAM196"/>
    <property type="match status" value="1"/>
</dbReference>
<dbReference type="KEGG" id="xla:108710914"/>
<feature type="compositionally biased region" description="Polar residues" evidence="1">
    <location>
        <begin position="240"/>
        <end position="249"/>
    </location>
</feature>
<accession>A0A974DCR8</accession>
<name>A0A974DCR8_XENLA</name>
<dbReference type="Proteomes" id="UP000694892">
    <property type="component" value="Chromosome 3L"/>
</dbReference>
<organism evidence="2 3">
    <name type="scientific">Xenopus laevis</name>
    <name type="common">African clawed frog</name>
    <dbReference type="NCBI Taxonomy" id="8355"/>
    <lineage>
        <taxon>Eukaryota</taxon>
        <taxon>Metazoa</taxon>
        <taxon>Chordata</taxon>
        <taxon>Craniata</taxon>
        <taxon>Vertebrata</taxon>
        <taxon>Euteleostomi</taxon>
        <taxon>Amphibia</taxon>
        <taxon>Batrachia</taxon>
        <taxon>Anura</taxon>
        <taxon>Pipoidea</taxon>
        <taxon>Pipidae</taxon>
        <taxon>Xenopodinae</taxon>
        <taxon>Xenopus</taxon>
        <taxon>Xenopus</taxon>
    </lineage>
</organism>